<comment type="caution">
    <text evidence="1">The sequence shown here is derived from an EMBL/GenBank/DDBJ whole genome shotgun (WGS) entry which is preliminary data.</text>
</comment>
<gene>
    <name evidence="1" type="ORF">RRG08_031457</name>
</gene>
<keyword evidence="2" id="KW-1185">Reference proteome</keyword>
<proteinExistence type="predicted"/>
<dbReference type="AlphaFoldDB" id="A0AAE0ZPX2"/>
<evidence type="ECO:0000313" key="2">
    <source>
        <dbReference type="Proteomes" id="UP001283361"/>
    </source>
</evidence>
<protein>
    <submittedName>
        <fullName evidence="1">Uncharacterized protein</fullName>
    </submittedName>
</protein>
<evidence type="ECO:0000313" key="1">
    <source>
        <dbReference type="EMBL" id="KAK3772437.1"/>
    </source>
</evidence>
<reference evidence="1" key="1">
    <citation type="journal article" date="2023" name="G3 (Bethesda)">
        <title>A reference genome for the long-term kleptoplast-retaining sea slug Elysia crispata morphotype clarki.</title>
        <authorList>
            <person name="Eastman K.E."/>
            <person name="Pendleton A.L."/>
            <person name="Shaikh M.A."/>
            <person name="Suttiyut T."/>
            <person name="Ogas R."/>
            <person name="Tomko P."/>
            <person name="Gavelis G."/>
            <person name="Widhalm J.R."/>
            <person name="Wisecaver J.H."/>
        </authorList>
    </citation>
    <scope>NUCLEOTIDE SEQUENCE</scope>
    <source>
        <strain evidence="1">ECLA1</strain>
    </source>
</reference>
<name>A0AAE0ZPX2_9GAST</name>
<accession>A0AAE0ZPX2</accession>
<organism evidence="1 2">
    <name type="scientific">Elysia crispata</name>
    <name type="common">lettuce slug</name>
    <dbReference type="NCBI Taxonomy" id="231223"/>
    <lineage>
        <taxon>Eukaryota</taxon>
        <taxon>Metazoa</taxon>
        <taxon>Spiralia</taxon>
        <taxon>Lophotrochozoa</taxon>
        <taxon>Mollusca</taxon>
        <taxon>Gastropoda</taxon>
        <taxon>Heterobranchia</taxon>
        <taxon>Euthyneura</taxon>
        <taxon>Panpulmonata</taxon>
        <taxon>Sacoglossa</taxon>
        <taxon>Placobranchoidea</taxon>
        <taxon>Plakobranchidae</taxon>
        <taxon>Elysia</taxon>
    </lineage>
</organism>
<sequence>MMISPLVYLLQWLGDGTVKAGRRLKQDPITTSLTEGGKIERQKTLSKNIYKPPRTKTSNAHSAVDPGSTFSLFLPASFISDLVKYTNLEGERVDGVMWRPTKTSNAHSAVDPGSTFNLFLPASFISDLVKYTNLEGERVDGVMWRPTKTSNAQSAVDPGSTFNLFLPASIISDLVK</sequence>
<dbReference type="EMBL" id="JAWDGP010003624">
    <property type="protein sequence ID" value="KAK3772437.1"/>
    <property type="molecule type" value="Genomic_DNA"/>
</dbReference>
<dbReference type="Proteomes" id="UP001283361">
    <property type="component" value="Unassembled WGS sequence"/>
</dbReference>